<evidence type="ECO:0000313" key="1">
    <source>
        <dbReference type="EMBL" id="KAF0554778.1"/>
    </source>
</evidence>
<dbReference type="Proteomes" id="UP000439903">
    <property type="component" value="Unassembled WGS sequence"/>
</dbReference>
<dbReference type="AlphaFoldDB" id="A0A8H4B2F9"/>
<gene>
    <name evidence="1" type="ORF">F8M41_018685</name>
</gene>
<dbReference type="EMBL" id="WTPW01000047">
    <property type="protein sequence ID" value="KAF0554778.1"/>
    <property type="molecule type" value="Genomic_DNA"/>
</dbReference>
<accession>A0A8H4B2F9</accession>
<reference evidence="1 2" key="1">
    <citation type="journal article" date="2019" name="Environ. Microbiol.">
        <title>At the nexus of three kingdoms: the genome of the mycorrhizal fungus Gigaspora margarita provides insights into plant, endobacterial and fungal interactions.</title>
        <authorList>
            <person name="Venice F."/>
            <person name="Ghignone S."/>
            <person name="Salvioli di Fossalunga A."/>
            <person name="Amselem J."/>
            <person name="Novero M."/>
            <person name="Xianan X."/>
            <person name="Sedzielewska Toro K."/>
            <person name="Morin E."/>
            <person name="Lipzen A."/>
            <person name="Grigoriev I.V."/>
            <person name="Henrissat B."/>
            <person name="Martin F.M."/>
            <person name="Bonfante P."/>
        </authorList>
    </citation>
    <scope>NUCLEOTIDE SEQUENCE [LARGE SCALE GENOMIC DNA]</scope>
    <source>
        <strain evidence="1 2">BEG34</strain>
    </source>
</reference>
<organism evidence="1 2">
    <name type="scientific">Gigaspora margarita</name>
    <dbReference type="NCBI Taxonomy" id="4874"/>
    <lineage>
        <taxon>Eukaryota</taxon>
        <taxon>Fungi</taxon>
        <taxon>Fungi incertae sedis</taxon>
        <taxon>Mucoromycota</taxon>
        <taxon>Glomeromycotina</taxon>
        <taxon>Glomeromycetes</taxon>
        <taxon>Diversisporales</taxon>
        <taxon>Gigasporaceae</taxon>
        <taxon>Gigaspora</taxon>
    </lineage>
</organism>
<proteinExistence type="predicted"/>
<dbReference type="OrthoDB" id="2445971at2759"/>
<protein>
    <submittedName>
        <fullName evidence="1">Uncharacterized protein</fullName>
    </submittedName>
</protein>
<name>A0A8H4B2F9_GIGMA</name>
<sequence>MVDDISNVKENYEKVSQFQEQNMEGIIKYIKKGNIEALKVSVNSFPKDKNIQTDLKKQNKYITDITKDDIYLHQSCELETNPLNKTSTNSTNEKSTIIPNEIGINTFNGIDLIIPNKMAININTLNEYYMSPFLWVLHKELLNKHLLVWLGEKGGLPISEEVFCDYLVNHMLQNWKINDLKDVAAIFYRYQIKVTNNQFEQLDLHEYITKYSILHQLKMLFGYFWNCYDNPTIVNMALSYTRGKKQTYLKELSKKLNERWLQLKDNLGELIILLLSNLKTNQI</sequence>
<evidence type="ECO:0000313" key="2">
    <source>
        <dbReference type="Proteomes" id="UP000439903"/>
    </source>
</evidence>
<keyword evidence="2" id="KW-1185">Reference proteome</keyword>
<comment type="caution">
    <text evidence="1">The sequence shown here is derived from an EMBL/GenBank/DDBJ whole genome shotgun (WGS) entry which is preliminary data.</text>
</comment>